<feature type="domain" description="AttH" evidence="2">
    <location>
        <begin position="79"/>
        <end position="247"/>
    </location>
</feature>
<accession>A0A1I5WYL3</accession>
<dbReference type="EMBL" id="FOWR01000054">
    <property type="protein sequence ID" value="SFQ24760.1"/>
    <property type="molecule type" value="Genomic_DNA"/>
</dbReference>
<dbReference type="GeneID" id="35869864"/>
<name>A0A1I5WYL3_9GAMM</name>
<evidence type="ECO:0000259" key="2">
    <source>
        <dbReference type="Pfam" id="PF07143"/>
    </source>
</evidence>
<dbReference type="InterPro" id="IPR010791">
    <property type="entry name" value="AttH_dom"/>
</dbReference>
<dbReference type="PANTHER" id="PTHR38591:SF1">
    <property type="entry name" value="BLL1000 PROTEIN"/>
    <property type="match status" value="1"/>
</dbReference>
<dbReference type="STRING" id="1121869.SAMN03084138_04480"/>
<organism evidence="3 4">
    <name type="scientific">Enterovibrio norvegicus DSM 15893</name>
    <dbReference type="NCBI Taxonomy" id="1121869"/>
    <lineage>
        <taxon>Bacteria</taxon>
        <taxon>Pseudomonadati</taxon>
        <taxon>Pseudomonadota</taxon>
        <taxon>Gammaproteobacteria</taxon>
        <taxon>Vibrionales</taxon>
        <taxon>Vibrionaceae</taxon>
        <taxon>Enterovibrio</taxon>
    </lineage>
</organism>
<dbReference type="AlphaFoldDB" id="A0A1I5WYL3"/>
<feature type="transmembrane region" description="Helical" evidence="1">
    <location>
        <begin position="12"/>
        <end position="34"/>
    </location>
</feature>
<reference evidence="3 4" key="1">
    <citation type="submission" date="2016-10" db="EMBL/GenBank/DDBJ databases">
        <authorList>
            <person name="de Groot N.N."/>
        </authorList>
    </citation>
    <scope>NUCLEOTIDE SEQUENCE [LARGE SCALE GENOMIC DNA]</scope>
    <source>
        <strain evidence="3 4">DSM 15893</strain>
    </source>
</reference>
<keyword evidence="1" id="KW-0812">Transmembrane</keyword>
<dbReference type="Proteomes" id="UP000182692">
    <property type="component" value="Unassembled WGS sequence"/>
</dbReference>
<evidence type="ECO:0000256" key="1">
    <source>
        <dbReference type="SAM" id="Phobius"/>
    </source>
</evidence>
<dbReference type="Pfam" id="PF07143">
    <property type="entry name" value="CrtC"/>
    <property type="match status" value="1"/>
</dbReference>
<keyword evidence="1" id="KW-1133">Transmembrane helix</keyword>
<proteinExistence type="predicted"/>
<dbReference type="RefSeq" id="WP_017009732.1">
    <property type="nucleotide sequence ID" value="NZ_FOWR01000054.1"/>
</dbReference>
<evidence type="ECO:0000313" key="4">
    <source>
        <dbReference type="Proteomes" id="UP000182692"/>
    </source>
</evidence>
<protein>
    <submittedName>
        <fullName evidence="3">Predicted secreted hydrolase</fullName>
    </submittedName>
</protein>
<dbReference type="Pfam" id="PF17186">
    <property type="entry name" value="Lipocalin_9"/>
    <property type="match status" value="1"/>
</dbReference>
<dbReference type="OrthoDB" id="9770826at2"/>
<gene>
    <name evidence="3" type="ORF">SAMN03084138_04480</name>
</gene>
<dbReference type="PANTHER" id="PTHR38591">
    <property type="entry name" value="HYDROLASE"/>
    <property type="match status" value="1"/>
</dbReference>
<evidence type="ECO:0000313" key="3">
    <source>
        <dbReference type="EMBL" id="SFQ24760.1"/>
    </source>
</evidence>
<dbReference type="GO" id="GO:0016787">
    <property type="term" value="F:hydrolase activity"/>
    <property type="evidence" value="ECO:0007669"/>
    <property type="project" value="UniProtKB-KW"/>
</dbReference>
<keyword evidence="1" id="KW-0472">Membrane</keyword>
<dbReference type="InterPro" id="IPR023374">
    <property type="entry name" value="AttH-like_dom_sf"/>
</dbReference>
<keyword evidence="3" id="KW-0378">Hydrolase</keyword>
<sequence length="372" mass="41957">MLRSDKPTSAMVKIIGWSAITLLCFVALFGSVLFHHSEPERGAVEMLLASSDEGFDQVTPDKALVFPDDYGVHDRFRQEWWYITANLSDKNGQQYGVQWTLFRSAMSPERKEGWNDNHIYMAHFVVTSANETYYAERFARSGIGQAGVTLSPFEAWIDNWSWSSKGDLPFPAMLKAEHQNVGIDLNMTSKKPEILQGEEGYSQKHATQSVASYYFSVPRIEMSGTLTIDGQTIEVSGLGWMDREWSTKALSDDQRGWDWFSLQLNDGRSLMLAQVRSEAGPHRFGALISEDGISRTLASEEITMMPTSFSKMGEGRYVPTQWQVSVASEDIALTTEPLNHDNWLPFMFPYWEGPIEFEGSHSGVGFMEATGY</sequence>
<dbReference type="SUPFAM" id="SSF159245">
    <property type="entry name" value="AttH-like"/>
    <property type="match status" value="1"/>
</dbReference>
<dbReference type="Gene3D" id="2.40.370.10">
    <property type="entry name" value="AttH-like domain"/>
    <property type="match status" value="2"/>
</dbReference>